<gene>
    <name evidence="2" type="ORF">BE08_30725</name>
</gene>
<proteinExistence type="predicted"/>
<evidence type="ECO:0000313" key="3">
    <source>
        <dbReference type="Proteomes" id="UP000075420"/>
    </source>
</evidence>
<dbReference type="AlphaFoldDB" id="A0A150PTH3"/>
<evidence type="ECO:0000256" key="1">
    <source>
        <dbReference type="SAM" id="MobiDB-lite"/>
    </source>
</evidence>
<reference evidence="2 3" key="1">
    <citation type="submission" date="2014-02" db="EMBL/GenBank/DDBJ databases">
        <title>The small core and large imbalanced accessory genome model reveals a collaborative survival strategy of Sorangium cellulosum strains in nature.</title>
        <authorList>
            <person name="Han K."/>
            <person name="Peng R."/>
            <person name="Blom J."/>
            <person name="Li Y.-Z."/>
        </authorList>
    </citation>
    <scope>NUCLEOTIDE SEQUENCE [LARGE SCALE GENOMIC DNA]</scope>
    <source>
        <strain evidence="2 3">So0157-25</strain>
    </source>
</reference>
<comment type="caution">
    <text evidence="2">The sequence shown here is derived from an EMBL/GenBank/DDBJ whole genome shotgun (WGS) entry which is preliminary data.</text>
</comment>
<protein>
    <submittedName>
        <fullName evidence="2">Uncharacterized protein</fullName>
    </submittedName>
</protein>
<feature type="region of interest" description="Disordered" evidence="1">
    <location>
        <begin position="53"/>
        <end position="94"/>
    </location>
</feature>
<dbReference type="Proteomes" id="UP000075420">
    <property type="component" value="Unassembled WGS sequence"/>
</dbReference>
<dbReference type="EMBL" id="JELY01000556">
    <property type="protein sequence ID" value="KYF58979.1"/>
    <property type="molecule type" value="Genomic_DNA"/>
</dbReference>
<sequence length="94" mass="10328">MDWAEVVARCISNSAHTFPNWLFREISKNMSAADRLLFKMSFRLDDVHCDGVPLRSPPPMPVRSCPNDIDGCDDAPPMPTDLPPLPSPSGGGDF</sequence>
<organism evidence="2 3">
    <name type="scientific">Sorangium cellulosum</name>
    <name type="common">Polyangium cellulosum</name>
    <dbReference type="NCBI Taxonomy" id="56"/>
    <lineage>
        <taxon>Bacteria</taxon>
        <taxon>Pseudomonadati</taxon>
        <taxon>Myxococcota</taxon>
        <taxon>Polyangia</taxon>
        <taxon>Polyangiales</taxon>
        <taxon>Polyangiaceae</taxon>
        <taxon>Sorangium</taxon>
    </lineage>
</organism>
<name>A0A150PTH3_SORCE</name>
<evidence type="ECO:0000313" key="2">
    <source>
        <dbReference type="EMBL" id="KYF58979.1"/>
    </source>
</evidence>
<feature type="compositionally biased region" description="Pro residues" evidence="1">
    <location>
        <begin position="76"/>
        <end position="87"/>
    </location>
</feature>
<accession>A0A150PTH3</accession>